<dbReference type="InterPro" id="IPR006218">
    <property type="entry name" value="DAHP1/KDSA"/>
</dbReference>
<dbReference type="RefSeq" id="WP_377528674.1">
    <property type="nucleotide sequence ID" value="NZ_JBHTLD010000132.1"/>
</dbReference>
<dbReference type="Gene3D" id="3.20.20.70">
    <property type="entry name" value="Aldolase class I"/>
    <property type="match status" value="1"/>
</dbReference>
<evidence type="ECO:0000313" key="3">
    <source>
        <dbReference type="EMBL" id="MFD1187327.1"/>
    </source>
</evidence>
<evidence type="ECO:0000256" key="1">
    <source>
        <dbReference type="ARBA" id="ARBA00022679"/>
    </source>
</evidence>
<reference evidence="4" key="1">
    <citation type="journal article" date="2019" name="Int. J. Syst. Evol. Microbiol.">
        <title>The Global Catalogue of Microorganisms (GCM) 10K type strain sequencing project: providing services to taxonomists for standard genome sequencing and annotation.</title>
        <authorList>
            <consortium name="The Broad Institute Genomics Platform"/>
            <consortium name="The Broad Institute Genome Sequencing Center for Infectious Disease"/>
            <person name="Wu L."/>
            <person name="Ma J."/>
        </authorList>
    </citation>
    <scope>NUCLEOTIDE SEQUENCE [LARGE SCALE GENOMIC DNA]</scope>
    <source>
        <strain evidence="4">JCM 31319</strain>
    </source>
</reference>
<dbReference type="Gene3D" id="1.20.59.10">
    <property type="entry name" value="Chorismate mutase"/>
    <property type="match status" value="1"/>
</dbReference>
<organism evidence="3 4">
    <name type="scientific">Pontibacter rugosus</name>
    <dbReference type="NCBI Taxonomy" id="1745966"/>
    <lineage>
        <taxon>Bacteria</taxon>
        <taxon>Pseudomonadati</taxon>
        <taxon>Bacteroidota</taxon>
        <taxon>Cytophagia</taxon>
        <taxon>Cytophagales</taxon>
        <taxon>Hymenobacteraceae</taxon>
        <taxon>Pontibacter</taxon>
    </lineage>
</organism>
<evidence type="ECO:0000313" key="4">
    <source>
        <dbReference type="Proteomes" id="UP001597094"/>
    </source>
</evidence>
<dbReference type="PANTHER" id="PTHR43018:SF1">
    <property type="entry name" value="PROTEIN AROA(G)"/>
    <property type="match status" value="1"/>
</dbReference>
<comment type="caution">
    <text evidence="3">The sequence shown here is derived from an EMBL/GenBank/DDBJ whole genome shotgun (WGS) entry which is preliminary data.</text>
</comment>
<dbReference type="InterPro" id="IPR036263">
    <property type="entry name" value="Chorismate_II_sf"/>
</dbReference>
<dbReference type="Pfam" id="PF00793">
    <property type="entry name" value="DAHP_synth_1"/>
    <property type="match status" value="1"/>
</dbReference>
<name>A0ABW3SR70_9BACT</name>
<dbReference type="InterPro" id="IPR052899">
    <property type="entry name" value="Class-I_DAHP_synthase"/>
</dbReference>
<sequence>MRASRTPINVAQKSSFRNADGKLVLIAGPCSAESEEQMLKTAQQLKAINGIQVFRAGIWKSRTRPNSFKGVGTVGLTWLAMVKKETGLRTSCEVANAQHAEEAMRHGVDVLTISGRATVNPFAMEEIASALKGTAMPVLVNNPVYPDLGLWLGALERLNYAGITDLGVINRGFAADEQYPYRSHPRWDHVLQLQELHPELPILCDATHIAGRRSLLYPVSQKAVDLGADGLLFESHTCPAEALSSAQQQLMPQELDLLINAIETKVKLDGTNHLVEQLDDLSQQMDSMDKALVDLLLRRREVSQKISLHQMGDVQESLQIKRWQQELDAWLQRDDYTDMDSKFVKSLMEALQQHRKDTQGGVGASSSAVA</sequence>
<dbReference type="SUPFAM" id="SSF51569">
    <property type="entry name" value="Aldolase"/>
    <property type="match status" value="1"/>
</dbReference>
<accession>A0ABW3SR70</accession>
<protein>
    <submittedName>
        <fullName evidence="3">3-deoxy-7-phosphoheptulonate synthase</fullName>
    </submittedName>
</protein>
<dbReference type="PANTHER" id="PTHR43018">
    <property type="entry name" value="PHOSPHO-2-DEHYDRO-3-DEOXYHEPTONATE ALDOLASE"/>
    <property type="match status" value="1"/>
</dbReference>
<gene>
    <name evidence="3" type="ORF">ACFQ2O_14005</name>
</gene>
<dbReference type="InterPro" id="IPR013785">
    <property type="entry name" value="Aldolase_TIM"/>
</dbReference>
<dbReference type="InterPro" id="IPR036979">
    <property type="entry name" value="CM_dom_sf"/>
</dbReference>
<dbReference type="SUPFAM" id="SSF48600">
    <property type="entry name" value="Chorismate mutase II"/>
    <property type="match status" value="1"/>
</dbReference>
<dbReference type="EMBL" id="JBHTLD010000132">
    <property type="protein sequence ID" value="MFD1187327.1"/>
    <property type="molecule type" value="Genomic_DNA"/>
</dbReference>
<keyword evidence="1" id="KW-0808">Transferase</keyword>
<evidence type="ECO:0000259" key="2">
    <source>
        <dbReference type="Pfam" id="PF00793"/>
    </source>
</evidence>
<feature type="domain" description="DAHP synthetase I/KDSA" evidence="2">
    <location>
        <begin position="19"/>
        <end position="257"/>
    </location>
</feature>
<proteinExistence type="predicted"/>
<dbReference type="Proteomes" id="UP001597094">
    <property type="component" value="Unassembled WGS sequence"/>
</dbReference>
<keyword evidence="4" id="KW-1185">Reference proteome</keyword>